<name>A0A6J5Z3D7_9ZZZZ</name>
<dbReference type="NCBIfam" id="NF040712">
    <property type="entry name" value="SepH"/>
    <property type="match status" value="1"/>
</dbReference>
<evidence type="ECO:0000313" key="3">
    <source>
        <dbReference type="EMBL" id="CAB4336076.1"/>
    </source>
</evidence>
<evidence type="ECO:0000259" key="2">
    <source>
        <dbReference type="Pfam" id="PF11268"/>
    </source>
</evidence>
<dbReference type="InterPro" id="IPR021421">
    <property type="entry name" value="DUF3071"/>
</dbReference>
<feature type="domain" description="DUF3071" evidence="2">
    <location>
        <begin position="1"/>
        <end position="164"/>
    </location>
</feature>
<evidence type="ECO:0000256" key="1">
    <source>
        <dbReference type="SAM" id="MobiDB-lite"/>
    </source>
</evidence>
<gene>
    <name evidence="3" type="ORF">UFOPK3770_00575</name>
</gene>
<dbReference type="AlphaFoldDB" id="A0A6J5Z3D7"/>
<feature type="region of interest" description="Disordered" evidence="1">
    <location>
        <begin position="268"/>
        <end position="313"/>
    </location>
</feature>
<sequence>MAELIFIGRSDDNSSLVFSDDDGNEHVAVIDDQLIHSVTTRATIVDLRGGALGVSPRDIQARLRRGETIANIAHEAGESPERVERYAGPVFAERHHMAVRARETYVRRPLGDTQLGTIVDEVLLRHDVDIMELEWDSYRREDSRWNITLRWPSGDGSGFAVWIFDPQGHTVLALDDQARWIFDDSATPLKESVADSRPRLVSIANNNISNNNISNNNTHNNDLSEDGFTTKHSLSDGGQANSFTFDQNNSSDDMPFDQLLDDDIDSPAWAGPGQPTIPVYLPTDAAPSSSGAASEDETPSWDDILFGARPSDI</sequence>
<dbReference type="EMBL" id="CAESAJ010000046">
    <property type="protein sequence ID" value="CAB4336076.1"/>
    <property type="molecule type" value="Genomic_DNA"/>
</dbReference>
<feature type="region of interest" description="Disordered" evidence="1">
    <location>
        <begin position="209"/>
        <end position="253"/>
    </location>
</feature>
<dbReference type="Pfam" id="PF11268">
    <property type="entry name" value="DUF3071"/>
    <property type="match status" value="1"/>
</dbReference>
<dbReference type="InterPro" id="IPR047682">
    <property type="entry name" value="SepH-like"/>
</dbReference>
<feature type="compositionally biased region" description="Polar residues" evidence="1">
    <location>
        <begin position="230"/>
        <end position="251"/>
    </location>
</feature>
<feature type="compositionally biased region" description="Low complexity" evidence="1">
    <location>
        <begin position="209"/>
        <end position="221"/>
    </location>
</feature>
<reference evidence="3" key="1">
    <citation type="submission" date="2020-05" db="EMBL/GenBank/DDBJ databases">
        <authorList>
            <person name="Chiriac C."/>
            <person name="Salcher M."/>
            <person name="Ghai R."/>
            <person name="Kavagutti S V."/>
        </authorList>
    </citation>
    <scope>NUCLEOTIDE SEQUENCE</scope>
</reference>
<protein>
    <submittedName>
        <fullName evidence="3">Unannotated protein</fullName>
    </submittedName>
</protein>
<organism evidence="3">
    <name type="scientific">freshwater metagenome</name>
    <dbReference type="NCBI Taxonomy" id="449393"/>
    <lineage>
        <taxon>unclassified sequences</taxon>
        <taxon>metagenomes</taxon>
        <taxon>ecological metagenomes</taxon>
    </lineage>
</organism>
<proteinExistence type="predicted"/>
<accession>A0A6J5Z3D7</accession>